<feature type="domain" description="Glycoside hydrolase family 29 N-terminal" evidence="6">
    <location>
        <begin position="94"/>
        <end position="477"/>
    </location>
</feature>
<dbReference type="SUPFAM" id="SSF51445">
    <property type="entry name" value="(Trans)glycosidases"/>
    <property type="match status" value="1"/>
</dbReference>
<evidence type="ECO:0000256" key="4">
    <source>
        <dbReference type="ARBA" id="ARBA00022801"/>
    </source>
</evidence>
<feature type="domain" description="Alpha-L-fucosidase C-terminal" evidence="7">
    <location>
        <begin position="510"/>
        <end position="591"/>
    </location>
</feature>
<dbReference type="InterPro" id="IPR031919">
    <property type="entry name" value="Fucosidase_C"/>
</dbReference>
<dbReference type="EC" id="3.2.1.51" evidence="2"/>
<reference evidence="8 9" key="1">
    <citation type="submission" date="2024-09" db="EMBL/GenBank/DDBJ databases">
        <authorList>
            <person name="Sun Q."/>
            <person name="Mori K."/>
        </authorList>
    </citation>
    <scope>NUCLEOTIDE SEQUENCE [LARGE SCALE GENOMIC DNA]</scope>
    <source>
        <strain evidence="8 9">ATCC 51272</strain>
    </source>
</reference>
<evidence type="ECO:0000259" key="7">
    <source>
        <dbReference type="Pfam" id="PF16757"/>
    </source>
</evidence>
<accession>A0ABV5ZI12</accession>
<dbReference type="Pfam" id="PF16757">
    <property type="entry name" value="Fucosidase_C"/>
    <property type="match status" value="1"/>
</dbReference>
<dbReference type="InterPro" id="IPR057739">
    <property type="entry name" value="Glyco_hydro_29_N"/>
</dbReference>
<keyword evidence="9" id="KW-1185">Reference proteome</keyword>
<proteinExistence type="inferred from homology"/>
<evidence type="ECO:0000313" key="8">
    <source>
        <dbReference type="EMBL" id="MFB9896970.1"/>
    </source>
</evidence>
<dbReference type="InterPro" id="IPR017853">
    <property type="entry name" value="GH"/>
</dbReference>
<keyword evidence="3" id="KW-0732">Signal</keyword>
<evidence type="ECO:0000256" key="1">
    <source>
        <dbReference type="ARBA" id="ARBA00007951"/>
    </source>
</evidence>
<protein>
    <recommendedName>
        <fullName evidence="2">alpha-L-fucosidase</fullName>
        <ecNumber evidence="2">3.2.1.51</ecNumber>
    </recommendedName>
</protein>
<dbReference type="InterPro" id="IPR000933">
    <property type="entry name" value="Glyco_hydro_29"/>
</dbReference>
<evidence type="ECO:0000313" key="9">
    <source>
        <dbReference type="Proteomes" id="UP001589688"/>
    </source>
</evidence>
<comment type="caution">
    <text evidence="8">The sequence shown here is derived from an EMBL/GenBank/DDBJ whole genome shotgun (WGS) entry which is preliminary data.</text>
</comment>
<evidence type="ECO:0000259" key="6">
    <source>
        <dbReference type="Pfam" id="PF01120"/>
    </source>
</evidence>
<dbReference type="RefSeq" id="WP_027951897.1">
    <property type="nucleotide sequence ID" value="NZ_JADU01000008.1"/>
</dbReference>
<dbReference type="EMBL" id="JBHLZF010000001">
    <property type="protein sequence ID" value="MFB9896970.1"/>
    <property type="molecule type" value="Genomic_DNA"/>
</dbReference>
<gene>
    <name evidence="8" type="ORF">ACFFK8_03840</name>
</gene>
<evidence type="ECO:0000256" key="3">
    <source>
        <dbReference type="ARBA" id="ARBA00022729"/>
    </source>
</evidence>
<evidence type="ECO:0000256" key="2">
    <source>
        <dbReference type="ARBA" id="ARBA00012662"/>
    </source>
</evidence>
<dbReference type="SMART" id="SM00812">
    <property type="entry name" value="Alpha_L_fucos"/>
    <property type="match status" value="1"/>
</dbReference>
<keyword evidence="5" id="KW-0326">Glycosidase</keyword>
<dbReference type="Gene3D" id="3.20.20.80">
    <property type="entry name" value="Glycosidases"/>
    <property type="match status" value="1"/>
</dbReference>
<sequence>MSLWRLCFSMKLTNMRMILIAVIIFLIPHLQTDVIIPFFATADFTNTTLMKIRQFLSTLTLTMAATAGYAQTVLPRPSASQSVRRAAPRAGVPVEQGSFRPTWESVRGWQCPQWFKDAKFGMWAHWGPQCEAEDGDWYARFMYYPGTEQWNWHTAHFGSPQTHGLKDLIHHWKAEKWDPEALVKLYKEAGAQYFMALGNHHDNFDLWDSPYQQWNSVNMGPRKDLVKGWSDACRKHGLPMGVSIHASHAWTWLEPSQPYDGNLTAADGRGTWWEGYDPQELYAQRHAHSTGWDNSGTIHSQWAWGNGAARPTQAYMDKFQNRVLQLINDYNPSMLYFDDTVLPFYGVTDSVGLNILASYYNHSARRNGGQPQVVVMGKILDDEQKQALLWDVERGIPDRIQKKPWQTCTCIGSWHYSRAVYEAGSYKPAGQVVRMLVDIVSKNGNLLLSVPVKGDGTIDDKELAVVQGIAAWMKDNKQSIYGTRPWKTFGEGPLAEASNPLTAQGFNENNNYSSRDVRYAERHDTLFATIMAWPAAGRYRLESLGVLSPYYNGRVAKVELLGHGEVGFEQRADGVFVDVPAHRVNDIAPVFQICFGETLSSWARLQQLVAAVDEAVAVLKATAGYNTGKVSRRNVLLLEAELTRARSCREDDGDGAIGQIVEALTAAYRRTVQEKCAGGVADAAHAQDITADVLGETADFARKQATATRFATPKLWTVDNFEIPQTDGSGTKNGIDNYPGTSCLMLGIWNDRSRATTPLADARVYQKVHLRRGRYYFGGAFDTHYNLTRGYVFASREPCATQDIEQQSLAFYPVTAVRDGNDTYGVYFSLDDEADVYLGFQADLASGAETQELRVKRVSLLRYADVTSAQYDGLVAEAEALLSAAVIGRNTGYYSPQAVDRLRAQMARAAQLLVSESLPDACLLLQAACQDFQKNGKVPGGRGDEEHATDLTKDLLVEASGFTPAGPGTTRFEAPKYWTVENFRIPQTDGTGTKAGLDNYTGSYSLMMGLWNDRARNTVGSLADARIYRTLTLPRGSYYFGATFDDTWLPVRGYIFASRGTLPTADMERKSIAHYDMGACTKDGTFNGIYFALNETTTLNVGFQCDLTQGSEQQEFRAKRVRMVRIDPAPTAISRPAAAALRAAEVYSLSGQAVGRNHSKLTKGVYVTHGKKVVVW</sequence>
<evidence type="ECO:0000256" key="5">
    <source>
        <dbReference type="ARBA" id="ARBA00023295"/>
    </source>
</evidence>
<organism evidence="8 9">
    <name type="scientific">Hallella seregens ATCC 51272</name>
    <dbReference type="NCBI Taxonomy" id="1336250"/>
    <lineage>
        <taxon>Bacteria</taxon>
        <taxon>Pseudomonadati</taxon>
        <taxon>Bacteroidota</taxon>
        <taxon>Bacteroidia</taxon>
        <taxon>Bacteroidales</taxon>
        <taxon>Prevotellaceae</taxon>
        <taxon>Hallella</taxon>
    </lineage>
</organism>
<dbReference type="PANTHER" id="PTHR10030:SF37">
    <property type="entry name" value="ALPHA-L-FUCOSIDASE-RELATED"/>
    <property type="match status" value="1"/>
</dbReference>
<dbReference type="Pfam" id="PF01120">
    <property type="entry name" value="Alpha_L_fucos"/>
    <property type="match status" value="1"/>
</dbReference>
<dbReference type="InterPro" id="IPR013780">
    <property type="entry name" value="Glyco_hydro_b"/>
</dbReference>
<dbReference type="Gene3D" id="2.60.40.1180">
    <property type="entry name" value="Golgi alpha-mannosidase II"/>
    <property type="match status" value="1"/>
</dbReference>
<comment type="similarity">
    <text evidence="1">Belongs to the glycosyl hydrolase 29 family.</text>
</comment>
<name>A0ABV5ZI12_9BACT</name>
<dbReference type="Proteomes" id="UP001589688">
    <property type="component" value="Unassembled WGS sequence"/>
</dbReference>
<keyword evidence="4" id="KW-0378">Hydrolase</keyword>
<dbReference type="PANTHER" id="PTHR10030">
    <property type="entry name" value="ALPHA-L-FUCOSIDASE"/>
    <property type="match status" value="1"/>
</dbReference>